<sequence length="73" mass="8082">MDGIRRARGLPRPTLSYHATDVPDIFIGMALEARVPVDAATAFAMNVELAAQMQRQGIDPHPRFAVLFSRFEA</sequence>
<dbReference type="EMBL" id="CADIJO010000007">
    <property type="protein sequence ID" value="CAB3700802.1"/>
    <property type="molecule type" value="Genomic_DNA"/>
</dbReference>
<proteinExistence type="predicted"/>
<protein>
    <submittedName>
        <fullName evidence="1">Uncharacterized protein</fullName>
    </submittedName>
</protein>
<name>A0A6S6ZYG0_9BURK</name>
<evidence type="ECO:0000313" key="2">
    <source>
        <dbReference type="Proteomes" id="UP000494111"/>
    </source>
</evidence>
<organism evidence="1 2">
    <name type="scientific">Achromobacter deleyi</name>
    <dbReference type="NCBI Taxonomy" id="1353891"/>
    <lineage>
        <taxon>Bacteria</taxon>
        <taxon>Pseudomonadati</taxon>
        <taxon>Pseudomonadota</taxon>
        <taxon>Betaproteobacteria</taxon>
        <taxon>Burkholderiales</taxon>
        <taxon>Alcaligenaceae</taxon>
        <taxon>Achromobacter</taxon>
    </lineage>
</organism>
<dbReference type="Proteomes" id="UP000494111">
    <property type="component" value="Unassembled WGS sequence"/>
</dbReference>
<evidence type="ECO:0000313" key="1">
    <source>
        <dbReference type="EMBL" id="CAB3700802.1"/>
    </source>
</evidence>
<dbReference type="RefSeq" id="WP_175192720.1">
    <property type="nucleotide sequence ID" value="NZ_CADIJO010000007.1"/>
</dbReference>
<accession>A0A6S6ZYG0</accession>
<gene>
    <name evidence="1" type="ORF">LMG3458_02647</name>
</gene>
<reference evidence="1 2" key="1">
    <citation type="submission" date="2020-04" db="EMBL/GenBank/DDBJ databases">
        <authorList>
            <person name="De Canck E."/>
        </authorList>
    </citation>
    <scope>NUCLEOTIDE SEQUENCE [LARGE SCALE GENOMIC DNA]</scope>
    <source>
        <strain evidence="1 2">LMG 3458</strain>
    </source>
</reference>
<dbReference type="AlphaFoldDB" id="A0A6S6ZYG0"/>